<feature type="transmembrane region" description="Helical" evidence="6">
    <location>
        <begin position="214"/>
        <end position="231"/>
    </location>
</feature>
<dbReference type="Proteomes" id="UP000240572">
    <property type="component" value="Unassembled WGS sequence"/>
</dbReference>
<accession>A0A2P8DB56</accession>
<dbReference type="EMBL" id="PYGD01000001">
    <property type="protein sequence ID" value="PSK94453.1"/>
    <property type="molecule type" value="Genomic_DNA"/>
</dbReference>
<evidence type="ECO:0000256" key="4">
    <source>
        <dbReference type="ARBA" id="ARBA00022989"/>
    </source>
</evidence>
<dbReference type="PANTHER" id="PTHR30250">
    <property type="entry name" value="PST FAMILY PREDICTED COLANIC ACID TRANSPORTER"/>
    <property type="match status" value="1"/>
</dbReference>
<name>A0A2P8DB56_9BACT</name>
<feature type="transmembrane region" description="Helical" evidence="6">
    <location>
        <begin position="330"/>
        <end position="348"/>
    </location>
</feature>
<dbReference type="AlphaFoldDB" id="A0A2P8DB56"/>
<organism evidence="7 8">
    <name type="scientific">Taibaiella chishuiensis</name>
    <dbReference type="NCBI Taxonomy" id="1434707"/>
    <lineage>
        <taxon>Bacteria</taxon>
        <taxon>Pseudomonadati</taxon>
        <taxon>Bacteroidota</taxon>
        <taxon>Chitinophagia</taxon>
        <taxon>Chitinophagales</taxon>
        <taxon>Chitinophagaceae</taxon>
        <taxon>Taibaiella</taxon>
    </lineage>
</organism>
<feature type="transmembrane region" description="Helical" evidence="6">
    <location>
        <begin position="90"/>
        <end position="111"/>
    </location>
</feature>
<reference evidence="7 8" key="1">
    <citation type="submission" date="2018-03" db="EMBL/GenBank/DDBJ databases">
        <title>Genomic Encyclopedia of Type Strains, Phase III (KMG-III): the genomes of soil and plant-associated and newly described type strains.</title>
        <authorList>
            <person name="Whitman W."/>
        </authorList>
    </citation>
    <scope>NUCLEOTIDE SEQUENCE [LARGE SCALE GENOMIC DNA]</scope>
    <source>
        <strain evidence="7 8">CGMCC 1.12700</strain>
    </source>
</reference>
<dbReference type="OrthoDB" id="1491623at2"/>
<feature type="transmembrane region" description="Helical" evidence="6">
    <location>
        <begin position="20"/>
        <end position="37"/>
    </location>
</feature>
<evidence type="ECO:0000256" key="6">
    <source>
        <dbReference type="SAM" id="Phobius"/>
    </source>
</evidence>
<feature type="transmembrane region" description="Helical" evidence="6">
    <location>
        <begin position="360"/>
        <end position="380"/>
    </location>
</feature>
<evidence type="ECO:0000256" key="5">
    <source>
        <dbReference type="ARBA" id="ARBA00023136"/>
    </source>
</evidence>
<keyword evidence="4 6" id="KW-1133">Transmembrane helix</keyword>
<feature type="transmembrane region" description="Helical" evidence="6">
    <location>
        <begin position="251"/>
        <end position="274"/>
    </location>
</feature>
<dbReference type="RefSeq" id="WP_106521156.1">
    <property type="nucleotide sequence ID" value="NZ_PYGD01000001.1"/>
</dbReference>
<keyword evidence="2" id="KW-1003">Cell membrane</keyword>
<evidence type="ECO:0000256" key="3">
    <source>
        <dbReference type="ARBA" id="ARBA00022692"/>
    </source>
</evidence>
<feature type="transmembrane region" description="Helical" evidence="6">
    <location>
        <begin position="154"/>
        <end position="172"/>
    </location>
</feature>
<dbReference type="InterPro" id="IPR050833">
    <property type="entry name" value="Poly_Biosynth_Transport"/>
</dbReference>
<sequence length="424" mass="48411">MSKVAKIKSLLSGQKQKLSYVVINIVMALMGFVKSYITMKYLGFYEVGLIAMIQSVMEFVSMLQMGLLSGGFRMYFVNTKTVNKRINSMLFSYFGLLSFLFVLVLAIYIVVTGKLTLQSGLLLLGGIVGVFTLAKTWLSNLLIAAQKLSELNRLNVSSTVISFLFLLLVPFYGLVGCILLIASQPVLFIIFALWKHPDFRPAGLVFRRSLLRKMWLFGFIPFLAGILIKVDDQVERWGIINTLGLEELGKYNLVLIYCSVFMLVPASINPIFFPKTILQYKENDVAGVKNTMKKYVLILFGYALFAFAMTALFLPYFVNLLLPKYNVGVPYLWYIFPYLLAQILIMPLDFIYTLTAKYRIMFFSYSFGVLLFVGLVVWISRLPVIRLEYFPIAKSMDGACFLVVSYIGYYLFFGRKNRKSIFKQ</sequence>
<feature type="transmembrane region" description="Helical" evidence="6">
    <location>
        <begin position="117"/>
        <end position="134"/>
    </location>
</feature>
<evidence type="ECO:0000313" key="8">
    <source>
        <dbReference type="Proteomes" id="UP000240572"/>
    </source>
</evidence>
<protein>
    <submittedName>
        <fullName evidence="7">O-antigen/teichoic acid export membrane protein</fullName>
    </submittedName>
</protein>
<evidence type="ECO:0000313" key="7">
    <source>
        <dbReference type="EMBL" id="PSK94453.1"/>
    </source>
</evidence>
<keyword evidence="3 6" id="KW-0812">Transmembrane</keyword>
<feature type="transmembrane region" description="Helical" evidence="6">
    <location>
        <begin position="178"/>
        <end position="194"/>
    </location>
</feature>
<comment type="subcellular location">
    <subcellularLocation>
        <location evidence="1">Cell membrane</location>
        <topology evidence="1">Multi-pass membrane protein</topology>
    </subcellularLocation>
</comment>
<keyword evidence="8" id="KW-1185">Reference proteome</keyword>
<keyword evidence="5 6" id="KW-0472">Membrane</keyword>
<evidence type="ECO:0000256" key="1">
    <source>
        <dbReference type="ARBA" id="ARBA00004651"/>
    </source>
</evidence>
<feature type="transmembrane region" description="Helical" evidence="6">
    <location>
        <begin position="295"/>
        <end position="318"/>
    </location>
</feature>
<gene>
    <name evidence="7" type="ORF">B0I18_101609</name>
</gene>
<proteinExistence type="predicted"/>
<feature type="transmembrane region" description="Helical" evidence="6">
    <location>
        <begin position="392"/>
        <end position="413"/>
    </location>
</feature>
<dbReference type="GO" id="GO:0005886">
    <property type="term" value="C:plasma membrane"/>
    <property type="evidence" value="ECO:0007669"/>
    <property type="project" value="UniProtKB-SubCell"/>
</dbReference>
<evidence type="ECO:0000256" key="2">
    <source>
        <dbReference type="ARBA" id="ARBA00022475"/>
    </source>
</evidence>
<dbReference type="PANTHER" id="PTHR30250:SF11">
    <property type="entry name" value="O-ANTIGEN TRANSPORTER-RELATED"/>
    <property type="match status" value="1"/>
</dbReference>
<comment type="caution">
    <text evidence="7">The sequence shown here is derived from an EMBL/GenBank/DDBJ whole genome shotgun (WGS) entry which is preliminary data.</text>
</comment>